<dbReference type="EMBL" id="JPKZ01003150">
    <property type="protein sequence ID" value="KHN73118.1"/>
    <property type="molecule type" value="Genomic_DNA"/>
</dbReference>
<protein>
    <submittedName>
        <fullName evidence="1">Uncharacterized protein</fullName>
    </submittedName>
</protein>
<comment type="caution">
    <text evidence="1">The sequence shown here is derived from an EMBL/GenBank/DDBJ whole genome shotgun (WGS) entry which is preliminary data.</text>
</comment>
<evidence type="ECO:0000313" key="2">
    <source>
        <dbReference type="Proteomes" id="UP000031036"/>
    </source>
</evidence>
<accession>A0A0B2UUN0</accession>
<proteinExistence type="predicted"/>
<evidence type="ECO:0000313" key="1">
    <source>
        <dbReference type="EMBL" id="KHN73118.1"/>
    </source>
</evidence>
<reference evidence="1 2" key="1">
    <citation type="submission" date="2014-11" db="EMBL/GenBank/DDBJ databases">
        <title>Genetic blueprint of the zoonotic pathogen Toxocara canis.</title>
        <authorList>
            <person name="Zhu X.-Q."/>
            <person name="Korhonen P.K."/>
            <person name="Cai H."/>
            <person name="Young N.D."/>
            <person name="Nejsum P."/>
            <person name="von Samson-Himmelstjerna G."/>
            <person name="Boag P.R."/>
            <person name="Tan P."/>
            <person name="Li Q."/>
            <person name="Min J."/>
            <person name="Yang Y."/>
            <person name="Wang X."/>
            <person name="Fang X."/>
            <person name="Hall R.S."/>
            <person name="Hofmann A."/>
            <person name="Sternberg P.W."/>
            <person name="Jex A.R."/>
            <person name="Gasser R.B."/>
        </authorList>
    </citation>
    <scope>NUCLEOTIDE SEQUENCE [LARGE SCALE GENOMIC DNA]</scope>
    <source>
        <strain evidence="1">PN_DK_2014</strain>
    </source>
</reference>
<gene>
    <name evidence="1" type="ORF">Tcan_00170</name>
</gene>
<keyword evidence="2" id="KW-1185">Reference proteome</keyword>
<name>A0A0B2UUN0_TOXCA</name>
<dbReference type="AlphaFoldDB" id="A0A0B2UUN0"/>
<dbReference type="Proteomes" id="UP000031036">
    <property type="component" value="Unassembled WGS sequence"/>
</dbReference>
<organism evidence="1 2">
    <name type="scientific">Toxocara canis</name>
    <name type="common">Canine roundworm</name>
    <dbReference type="NCBI Taxonomy" id="6265"/>
    <lineage>
        <taxon>Eukaryota</taxon>
        <taxon>Metazoa</taxon>
        <taxon>Ecdysozoa</taxon>
        <taxon>Nematoda</taxon>
        <taxon>Chromadorea</taxon>
        <taxon>Rhabditida</taxon>
        <taxon>Spirurina</taxon>
        <taxon>Ascaridomorpha</taxon>
        <taxon>Ascaridoidea</taxon>
        <taxon>Toxocaridae</taxon>
        <taxon>Toxocara</taxon>
    </lineage>
</organism>
<sequence length="121" mass="13934">MGISICLYVSKGLHLKFLKNRILFSCTSKNLCNHKLRTTTHRSKNKIDGFGRLRASLISYFCIRSKIRGKYFFEKVILEPGNVGTIICKHQIADVSQSCSSAKRYLSTWSRISFRNVRRVS</sequence>